<dbReference type="InterPro" id="IPR012312">
    <property type="entry name" value="Hemerythrin-like"/>
</dbReference>
<keyword evidence="5" id="KW-1185">Reference proteome</keyword>
<evidence type="ECO:0000313" key="5">
    <source>
        <dbReference type="Proteomes" id="UP001431532"/>
    </source>
</evidence>
<dbReference type="EMBL" id="JASCXW010000050">
    <property type="protein sequence ID" value="MDI6453726.1"/>
    <property type="molecule type" value="Genomic_DNA"/>
</dbReference>
<dbReference type="Pfam" id="PF13596">
    <property type="entry name" value="PAS_10"/>
    <property type="match status" value="1"/>
</dbReference>
<feature type="region of interest" description="Disordered" evidence="1">
    <location>
        <begin position="251"/>
        <end position="270"/>
    </location>
</feature>
<dbReference type="AlphaFoldDB" id="A0AAW6U6Y3"/>
<dbReference type="PANTHER" id="PTHR39966">
    <property type="entry name" value="BLL2471 PROTEIN-RELATED"/>
    <property type="match status" value="1"/>
</dbReference>
<dbReference type="Proteomes" id="UP001431532">
    <property type="component" value="Unassembled WGS sequence"/>
</dbReference>
<evidence type="ECO:0000259" key="3">
    <source>
        <dbReference type="Pfam" id="PF04282"/>
    </source>
</evidence>
<protein>
    <submittedName>
        <fullName evidence="4">DUF438 domain-containing protein</fullName>
    </submittedName>
</protein>
<evidence type="ECO:0000256" key="1">
    <source>
        <dbReference type="SAM" id="MobiDB-lite"/>
    </source>
</evidence>
<dbReference type="Pfam" id="PF01814">
    <property type="entry name" value="Hemerythrin"/>
    <property type="match status" value="1"/>
</dbReference>
<dbReference type="Gene3D" id="1.20.120.520">
    <property type="entry name" value="nmb1532 protein domain like"/>
    <property type="match status" value="1"/>
</dbReference>
<organism evidence="4 5">
    <name type="scientific">Peloplasma aerotolerans</name>
    <dbReference type="NCBI Taxonomy" id="3044389"/>
    <lineage>
        <taxon>Bacteria</taxon>
        <taxon>Bacillati</taxon>
        <taxon>Mycoplasmatota</taxon>
        <taxon>Mollicutes</taxon>
        <taxon>Acholeplasmatales</taxon>
        <taxon>Acholeplasmataceae</taxon>
        <taxon>Peloplasma</taxon>
    </lineage>
</organism>
<dbReference type="InterPro" id="IPR035965">
    <property type="entry name" value="PAS-like_dom_sf"/>
</dbReference>
<name>A0AAW6U6Y3_9MOLU</name>
<sequence>MSEFINNVSQKRQEKLKEIILSLHNGTSLEEAKKAFREHFENVTTNEITQMEQSLIKDGMAVGEVQKLCDVHAAVFEGSISDIHSLSDHESIIGHPVRVFKQENERIMKLIEEEIEPYTTQTGKSADLMLRVGYDRLKDIHHHYARKEYLFFPKLEKVGITAPPKVMWGVDDEIRNEIKKILEALGSIDQDENKTREMIQLNIAKIKDMVFKEDNILMPMLLEHMTFFDWVLVDSSSDEIGYFLEKTKESWKPQDQDEENDTQTSKDLKEGEVPFDAGSLSFEQVNQMLNTLPFDMTFVDHEGYVKYFTQGKERIFDRPKTIIDRHVSMCHPPQSVHVVEEIVESFRSGRKDNEDFWIKLKDMFVYIRYFAVRSKQGDYLGTLEITQNIKPIRELEGEKRLISENE</sequence>
<evidence type="ECO:0000313" key="4">
    <source>
        <dbReference type="EMBL" id="MDI6453726.1"/>
    </source>
</evidence>
<comment type="caution">
    <text evidence="4">The sequence shown here is derived from an EMBL/GenBank/DDBJ whole genome shotgun (WGS) entry which is preliminary data.</text>
</comment>
<accession>A0AAW6U6Y3</accession>
<dbReference type="RefSeq" id="WP_282840176.1">
    <property type="nucleotide sequence ID" value="NZ_JASCXW010000050.1"/>
</dbReference>
<dbReference type="PANTHER" id="PTHR39966:SF3">
    <property type="entry name" value="DUF438 DOMAIN-CONTAINING PROTEIN"/>
    <property type="match status" value="1"/>
</dbReference>
<gene>
    <name evidence="4" type="ORF">QJ521_09130</name>
</gene>
<feature type="domain" description="Hemerythrin-like" evidence="2">
    <location>
        <begin position="95"/>
        <end position="221"/>
    </location>
</feature>
<dbReference type="InterPro" id="IPR007380">
    <property type="entry name" value="DUF438"/>
</dbReference>
<evidence type="ECO:0000259" key="2">
    <source>
        <dbReference type="Pfam" id="PF01814"/>
    </source>
</evidence>
<proteinExistence type="predicted"/>
<dbReference type="GO" id="GO:0005886">
    <property type="term" value="C:plasma membrane"/>
    <property type="evidence" value="ECO:0007669"/>
    <property type="project" value="TreeGrafter"/>
</dbReference>
<reference evidence="4" key="1">
    <citation type="submission" date="2023-05" db="EMBL/GenBank/DDBJ databases">
        <title>Mariniplasma microaerophilum sp. nov., a novel anaerobic mollicute isolated from terrestrial mud volcano, Taman Peninsula, Russia.</title>
        <authorList>
            <person name="Khomyakova M.A."/>
            <person name="Merkel A.Y."/>
            <person name="Slobodkin A.I."/>
        </authorList>
    </citation>
    <scope>NUCLEOTIDE SEQUENCE</scope>
    <source>
        <strain evidence="4">M4Ah</strain>
    </source>
</reference>
<dbReference type="Pfam" id="PF04282">
    <property type="entry name" value="DUF438"/>
    <property type="match status" value="1"/>
</dbReference>
<feature type="domain" description="DUF438" evidence="3">
    <location>
        <begin position="16"/>
        <end position="81"/>
    </location>
</feature>
<dbReference type="SUPFAM" id="SSF55785">
    <property type="entry name" value="PYP-like sensor domain (PAS domain)"/>
    <property type="match status" value="1"/>
</dbReference>